<dbReference type="PANTHER" id="PTHR33214:SF34">
    <property type="entry name" value="NON-SPECIFIC LIPID-TRANSFER PROTEIN 2"/>
    <property type="match status" value="1"/>
</dbReference>
<feature type="signal peptide" evidence="4">
    <location>
        <begin position="1"/>
        <end position="37"/>
    </location>
</feature>
<dbReference type="OrthoDB" id="665742at2759"/>
<dbReference type="InterPro" id="IPR016140">
    <property type="entry name" value="Bifunc_inhib/LTP/seed_store"/>
</dbReference>
<keyword evidence="2" id="KW-0813">Transport</keyword>
<dbReference type="AlphaFoldDB" id="A0A140GYP0"/>
<dbReference type="GO" id="GO:0008289">
    <property type="term" value="F:lipid binding"/>
    <property type="evidence" value="ECO:0007669"/>
    <property type="project" value="UniProtKB-KW"/>
</dbReference>
<organism evidence="6">
    <name type="scientific">Paspalum vaginatum</name>
    <name type="common">seashore paspalum</name>
    <dbReference type="NCBI Taxonomy" id="158149"/>
    <lineage>
        <taxon>Eukaryota</taxon>
        <taxon>Viridiplantae</taxon>
        <taxon>Streptophyta</taxon>
        <taxon>Embryophyta</taxon>
        <taxon>Tracheophyta</taxon>
        <taxon>Spermatophyta</taxon>
        <taxon>Magnoliopsida</taxon>
        <taxon>Liliopsida</taxon>
        <taxon>Poales</taxon>
        <taxon>Poaceae</taxon>
        <taxon>PACMAD clade</taxon>
        <taxon>Panicoideae</taxon>
        <taxon>Andropogonodae</taxon>
        <taxon>Paspaleae</taxon>
        <taxon>Paspalinae</taxon>
        <taxon>Paspalum</taxon>
    </lineage>
</organism>
<name>A0A140GYP0_9POAL</name>
<accession>A0A140GYP0</accession>
<dbReference type="SUPFAM" id="SSF47699">
    <property type="entry name" value="Bifunctional inhibitor/lipid-transfer protein/seed storage 2S albumin"/>
    <property type="match status" value="1"/>
</dbReference>
<evidence type="ECO:0000256" key="3">
    <source>
        <dbReference type="ARBA" id="ARBA00023121"/>
    </source>
</evidence>
<evidence type="ECO:0000256" key="2">
    <source>
        <dbReference type="ARBA" id="ARBA00022448"/>
    </source>
</evidence>
<dbReference type="InterPro" id="IPR036312">
    <property type="entry name" value="Bifun_inhib/LTP/seed_sf"/>
</dbReference>
<evidence type="ECO:0000256" key="4">
    <source>
        <dbReference type="SAM" id="SignalP"/>
    </source>
</evidence>
<feature type="domain" description="Bifunctional inhibitor/plant lipid transfer protein/seed storage helical" evidence="5">
    <location>
        <begin position="40"/>
        <end position="105"/>
    </location>
</feature>
<evidence type="ECO:0000256" key="1">
    <source>
        <dbReference type="ARBA" id="ARBA00009707"/>
    </source>
</evidence>
<keyword evidence="4" id="KW-0732">Signal</keyword>
<sequence>MTMMKVQAARGSSGRLPLACALLLLLLLSASAGVASAASCNAAPLAACAGALATGGKPSSACCSSLKAQQSCFCTYAKNPAYARYINSPNARKAVTSCGVSVPRC</sequence>
<dbReference type="Gene3D" id="1.10.110.10">
    <property type="entry name" value="Plant lipid-transfer and hydrophobic proteins"/>
    <property type="match status" value="1"/>
</dbReference>
<feature type="chain" id="PRO_5007302463" description="Bifunctional inhibitor/plant lipid transfer protein/seed storage helical domain-containing protein" evidence="4">
    <location>
        <begin position="38"/>
        <end position="105"/>
    </location>
</feature>
<dbReference type="EMBL" id="KT203484">
    <property type="protein sequence ID" value="AMN87062.1"/>
    <property type="molecule type" value="mRNA"/>
</dbReference>
<evidence type="ECO:0000259" key="5">
    <source>
        <dbReference type="SMART" id="SM00499"/>
    </source>
</evidence>
<proteinExistence type="evidence at transcript level"/>
<dbReference type="SMART" id="SM00499">
    <property type="entry name" value="AAI"/>
    <property type="match status" value="1"/>
</dbReference>
<evidence type="ECO:0000313" key="6">
    <source>
        <dbReference type="EMBL" id="AMN87062.1"/>
    </source>
</evidence>
<keyword evidence="3" id="KW-0446">Lipid-binding</keyword>
<dbReference type="PANTHER" id="PTHR33214">
    <property type="entry name" value="BIFUNCTIONAL INHIBITOR/LIPID-TRANSFER PROTEIN/SEED STORAGE 2S ALBUMIN SUPERFAMILY PROTEIN"/>
    <property type="match status" value="1"/>
</dbReference>
<protein>
    <recommendedName>
        <fullName evidence="5">Bifunctional inhibitor/plant lipid transfer protein/seed storage helical domain-containing protein</fullName>
    </recommendedName>
</protein>
<comment type="similarity">
    <text evidence="1">Belongs to the plant LTP family. B11E subfamily.</text>
</comment>
<dbReference type="GO" id="GO:0006869">
    <property type="term" value="P:lipid transport"/>
    <property type="evidence" value="ECO:0007669"/>
    <property type="project" value="InterPro"/>
</dbReference>
<dbReference type="Pfam" id="PF00234">
    <property type="entry name" value="Tryp_alpha_amyl"/>
    <property type="match status" value="1"/>
</dbReference>
<dbReference type="InterPro" id="IPR033872">
    <property type="entry name" value="nsLTP2"/>
</dbReference>
<reference evidence="6" key="1">
    <citation type="journal article" date="2016" name="Front. Plant Sci.">
        <title>Functional Identification and Characterization of Genes Cloned from Halophyte Seashore Paspalum Conferring Salinity and Cadmium Tolerance.</title>
        <authorList>
            <person name="Chen Y."/>
            <person name="Chen C."/>
            <person name="Tan Z."/>
            <person name="Liu J."/>
            <person name="Zhuang L."/>
            <person name="Yang Z."/>
            <person name="Huang B."/>
        </authorList>
    </citation>
    <scope>NUCLEOTIDE SEQUENCE</scope>
</reference>